<dbReference type="SUPFAM" id="SSF116734">
    <property type="entry name" value="DNA methylase specificity domain"/>
    <property type="match status" value="2"/>
</dbReference>
<proteinExistence type="inferred from homology"/>
<accession>A0A3E2V2X0</accession>
<evidence type="ECO:0000313" key="6">
    <source>
        <dbReference type="Proteomes" id="UP000261079"/>
    </source>
</evidence>
<keyword evidence="3" id="KW-0238">DNA-binding</keyword>
<feature type="domain" description="Type I restriction modification DNA specificity" evidence="4">
    <location>
        <begin position="201"/>
        <end position="338"/>
    </location>
</feature>
<dbReference type="Gene3D" id="1.10.287.1120">
    <property type="entry name" value="Bipartite methylase S protein"/>
    <property type="match status" value="1"/>
</dbReference>
<protein>
    <submittedName>
        <fullName evidence="5">Restriction endonuclease subunit S</fullName>
    </submittedName>
</protein>
<keyword evidence="5" id="KW-0378">Hydrolase</keyword>
<reference evidence="5 6" key="1">
    <citation type="submission" date="2018-08" db="EMBL/GenBank/DDBJ databases">
        <title>A genome reference for cultivated species of the human gut microbiota.</title>
        <authorList>
            <person name="Zou Y."/>
            <person name="Xue W."/>
            <person name="Luo G."/>
        </authorList>
    </citation>
    <scope>NUCLEOTIDE SEQUENCE [LARGE SCALE GENOMIC DNA]</scope>
    <source>
        <strain evidence="5 6">AM42-11AC</strain>
    </source>
</reference>
<evidence type="ECO:0000313" key="5">
    <source>
        <dbReference type="EMBL" id="RGC04800.1"/>
    </source>
</evidence>
<evidence type="ECO:0000259" key="4">
    <source>
        <dbReference type="Pfam" id="PF01420"/>
    </source>
</evidence>
<keyword evidence="5" id="KW-0540">Nuclease</keyword>
<dbReference type="Pfam" id="PF01420">
    <property type="entry name" value="Methylase_S"/>
    <property type="match status" value="2"/>
</dbReference>
<dbReference type="PANTHER" id="PTHR30408">
    <property type="entry name" value="TYPE-1 RESTRICTION ENZYME ECOKI SPECIFICITY PROTEIN"/>
    <property type="match status" value="1"/>
</dbReference>
<dbReference type="GO" id="GO:0009307">
    <property type="term" value="P:DNA restriction-modification system"/>
    <property type="evidence" value="ECO:0007669"/>
    <property type="project" value="UniProtKB-KW"/>
</dbReference>
<dbReference type="Gene3D" id="3.90.220.20">
    <property type="entry name" value="DNA methylase specificity domains"/>
    <property type="match status" value="2"/>
</dbReference>
<comment type="caution">
    <text evidence="5">The sequence shown here is derived from an EMBL/GenBank/DDBJ whole genome shotgun (WGS) entry which is preliminary data.</text>
</comment>
<dbReference type="PANTHER" id="PTHR30408:SF12">
    <property type="entry name" value="TYPE I RESTRICTION ENZYME MJAVIII SPECIFICITY SUBUNIT"/>
    <property type="match status" value="1"/>
</dbReference>
<dbReference type="AlphaFoldDB" id="A0A3E2V2X0"/>
<sequence>MRKNMIVTLKDITTKITKGTTPTSIGCKFEKSGINFIKSESLVDGKTIDKSKFAFISERTHERLKRSQIEKNDILFSMAGMFLGKTGIATAEVVPANTNQAVAIIRVDDTKANYEYVYYYLNQKSVIHTINTTSAQSAQPNINLKQIGEIKINLPDRKKQDQIVSLLSAIDLKISNNVEINDNLEQQAAALFSSLYNRSNTEVRYTDLIQILGGGTPKTGETAYWNGNIAFFTPKDVGAPYTFITEKTITEEGLSHCNSRLYPVNTVFVTARGTVGKVGLSGVPMAMNQSCYALVGKETHQLLVYFYTLKAVDRLKHKASGAVFDAITTRDFDSEQIMKLSDDDAKAFLCVAEPMFQEILNNSIENLRLSTLRDFLLPKLMSGEIDVSSVQI</sequence>
<dbReference type="GO" id="GO:0003677">
    <property type="term" value="F:DNA binding"/>
    <property type="evidence" value="ECO:0007669"/>
    <property type="project" value="UniProtKB-KW"/>
</dbReference>
<evidence type="ECO:0000256" key="1">
    <source>
        <dbReference type="ARBA" id="ARBA00010923"/>
    </source>
</evidence>
<dbReference type="EMBL" id="QVEZ01000007">
    <property type="protein sequence ID" value="RGC04800.1"/>
    <property type="molecule type" value="Genomic_DNA"/>
</dbReference>
<feature type="domain" description="Type I restriction modification DNA specificity" evidence="4">
    <location>
        <begin position="3"/>
        <end position="186"/>
    </location>
</feature>
<organism evidence="5 6">
    <name type="scientific">Faecalibacterium prausnitzii</name>
    <dbReference type="NCBI Taxonomy" id="853"/>
    <lineage>
        <taxon>Bacteria</taxon>
        <taxon>Bacillati</taxon>
        <taxon>Bacillota</taxon>
        <taxon>Clostridia</taxon>
        <taxon>Eubacteriales</taxon>
        <taxon>Oscillospiraceae</taxon>
        <taxon>Faecalibacterium</taxon>
    </lineage>
</organism>
<evidence type="ECO:0000256" key="3">
    <source>
        <dbReference type="ARBA" id="ARBA00023125"/>
    </source>
</evidence>
<dbReference type="CDD" id="cd17243">
    <property type="entry name" value="RMtype1_S_AchA6I-TRD2-CR2_like"/>
    <property type="match status" value="1"/>
</dbReference>
<dbReference type="InterPro" id="IPR052021">
    <property type="entry name" value="Type-I_RS_S_subunit"/>
</dbReference>
<keyword evidence="5" id="KW-0255">Endonuclease</keyword>
<dbReference type="InterPro" id="IPR000055">
    <property type="entry name" value="Restrct_endonuc_typeI_TRD"/>
</dbReference>
<evidence type="ECO:0000256" key="2">
    <source>
        <dbReference type="ARBA" id="ARBA00022747"/>
    </source>
</evidence>
<dbReference type="GO" id="GO:0004519">
    <property type="term" value="F:endonuclease activity"/>
    <property type="evidence" value="ECO:0007669"/>
    <property type="project" value="UniProtKB-KW"/>
</dbReference>
<gene>
    <name evidence="5" type="ORF">DW905_10710</name>
</gene>
<keyword evidence="2" id="KW-0680">Restriction system</keyword>
<dbReference type="InterPro" id="IPR044946">
    <property type="entry name" value="Restrct_endonuc_typeI_TRD_sf"/>
</dbReference>
<dbReference type="CDD" id="cd17246">
    <property type="entry name" value="RMtype1_S_SonII-TRD2-CR2_like"/>
    <property type="match status" value="1"/>
</dbReference>
<name>A0A3E2V2X0_9FIRM</name>
<dbReference type="Proteomes" id="UP000261079">
    <property type="component" value="Unassembled WGS sequence"/>
</dbReference>
<comment type="similarity">
    <text evidence="1">Belongs to the type-I restriction system S methylase family.</text>
</comment>